<proteinExistence type="predicted"/>
<evidence type="ECO:0000313" key="2">
    <source>
        <dbReference type="Proteomes" id="UP001622950"/>
    </source>
</evidence>
<name>A0ACC7N255_9PSED</name>
<protein>
    <submittedName>
        <fullName evidence="1">Uncharacterized protein</fullName>
    </submittedName>
</protein>
<keyword evidence="2" id="KW-1185">Reference proteome</keyword>
<sequence length="155" mass="17312">MHSLRCQRFVGTLSECGEHAHGLKQVAWRIAAAVREPDNPFAINGIGLPVENNVIRQHCVTVLNHLGDKKPSPQSASHPSPPALLRSLSISGLELSSSRDERHKAHKSRAFAVNNVLDLAEYISFFWHKHYEKNFLGPPENVLSSLVTSMKRFDL</sequence>
<gene>
    <name evidence="1" type="ORF">ACJEBM_18085</name>
</gene>
<accession>A0ACC7N255</accession>
<reference evidence="1" key="1">
    <citation type="submission" date="2024-11" db="EMBL/GenBank/DDBJ databases">
        <authorList>
            <person name="Lucas J.A."/>
        </authorList>
    </citation>
    <scope>NUCLEOTIDE SEQUENCE</scope>
    <source>
        <strain evidence="1">Z 8.8</strain>
    </source>
</reference>
<dbReference type="Proteomes" id="UP001622950">
    <property type="component" value="Unassembled WGS sequence"/>
</dbReference>
<organism evidence="1 2">
    <name type="scientific">Pseudomonas neuropathica</name>
    <dbReference type="NCBI Taxonomy" id="2730425"/>
    <lineage>
        <taxon>Bacteria</taxon>
        <taxon>Pseudomonadati</taxon>
        <taxon>Pseudomonadota</taxon>
        <taxon>Gammaproteobacteria</taxon>
        <taxon>Pseudomonadales</taxon>
        <taxon>Pseudomonadaceae</taxon>
        <taxon>Pseudomonas</taxon>
    </lineage>
</organism>
<evidence type="ECO:0000313" key="1">
    <source>
        <dbReference type="EMBL" id="MFK9082580.1"/>
    </source>
</evidence>
<dbReference type="EMBL" id="JBJHQE010000033">
    <property type="protein sequence ID" value="MFK9082580.1"/>
    <property type="molecule type" value="Genomic_DNA"/>
</dbReference>
<comment type="caution">
    <text evidence="1">The sequence shown here is derived from an EMBL/GenBank/DDBJ whole genome shotgun (WGS) entry which is preliminary data.</text>
</comment>